<protein>
    <submittedName>
        <fullName evidence="1">Uncharacterized protein</fullName>
    </submittedName>
</protein>
<evidence type="ECO:0000313" key="2">
    <source>
        <dbReference type="Proteomes" id="UP000601435"/>
    </source>
</evidence>
<accession>A0A812XGE0</accession>
<organism evidence="1 2">
    <name type="scientific">Symbiodinium necroappetens</name>
    <dbReference type="NCBI Taxonomy" id="1628268"/>
    <lineage>
        <taxon>Eukaryota</taxon>
        <taxon>Sar</taxon>
        <taxon>Alveolata</taxon>
        <taxon>Dinophyceae</taxon>
        <taxon>Suessiales</taxon>
        <taxon>Symbiodiniaceae</taxon>
        <taxon>Symbiodinium</taxon>
    </lineage>
</organism>
<name>A0A812XGE0_9DINO</name>
<evidence type="ECO:0000313" key="1">
    <source>
        <dbReference type="EMBL" id="CAE7734862.1"/>
    </source>
</evidence>
<gene>
    <name evidence="1" type="ORF">SNEC2469_LOCUS21241</name>
</gene>
<feature type="non-terminal residue" evidence="1">
    <location>
        <position position="99"/>
    </location>
</feature>
<dbReference type="AlphaFoldDB" id="A0A812XGE0"/>
<dbReference type="Proteomes" id="UP000601435">
    <property type="component" value="Unassembled WGS sequence"/>
</dbReference>
<keyword evidence="2" id="KW-1185">Reference proteome</keyword>
<comment type="caution">
    <text evidence="1">The sequence shown here is derived from an EMBL/GenBank/DDBJ whole genome shotgun (WGS) entry which is preliminary data.</text>
</comment>
<proteinExistence type="predicted"/>
<sequence>MRRSSPRRAVANSAPGPLRFWHRLRGWSAWARPAGIRRFWAGYRSAAGRSYKLCNPPTSSRDVLQMSGSSWKRLCGWSSLRLPWPWRPSATPLKITSIS</sequence>
<reference evidence="1" key="1">
    <citation type="submission" date="2021-02" db="EMBL/GenBank/DDBJ databases">
        <authorList>
            <person name="Dougan E. K."/>
            <person name="Rhodes N."/>
            <person name="Thang M."/>
            <person name="Chan C."/>
        </authorList>
    </citation>
    <scope>NUCLEOTIDE SEQUENCE</scope>
</reference>
<dbReference type="EMBL" id="CAJNJA010037549">
    <property type="protein sequence ID" value="CAE7734862.1"/>
    <property type="molecule type" value="Genomic_DNA"/>
</dbReference>